<evidence type="ECO:0000259" key="1">
    <source>
        <dbReference type="PROSITE" id="PS50965"/>
    </source>
</evidence>
<keyword evidence="3" id="KW-1185">Reference proteome</keyword>
<reference evidence="2 3" key="1">
    <citation type="submission" date="2014-02" db="EMBL/GenBank/DDBJ databases">
        <title>Draft genome sequence of Lysinibacillus massiliensis CCUG 49529.</title>
        <authorList>
            <person name="Zhang F."/>
            <person name="Wang G."/>
            <person name="Zhang L."/>
        </authorList>
    </citation>
    <scope>NUCLEOTIDE SEQUENCE [LARGE SCALE GENOMIC DNA]</scope>
    <source>
        <strain evidence="2 3">CCUG 49529</strain>
    </source>
</reference>
<name>A0A0A3J6G9_9BACL</name>
<protein>
    <recommendedName>
        <fullName evidence="1">NERD domain-containing protein</fullName>
    </recommendedName>
</protein>
<organism evidence="2 3">
    <name type="scientific">Ureibacillus massiliensis 4400831 = CIP 108448 = CCUG 49529</name>
    <dbReference type="NCBI Taxonomy" id="1211035"/>
    <lineage>
        <taxon>Bacteria</taxon>
        <taxon>Bacillati</taxon>
        <taxon>Bacillota</taxon>
        <taxon>Bacilli</taxon>
        <taxon>Bacillales</taxon>
        <taxon>Caryophanaceae</taxon>
        <taxon>Ureibacillus</taxon>
    </lineage>
</organism>
<dbReference type="RefSeq" id="WP_036175660.1">
    <property type="nucleotide sequence ID" value="NZ_AVCZ01000014.1"/>
</dbReference>
<dbReference type="eggNOG" id="ENOG5031K0D">
    <property type="taxonomic scope" value="Bacteria"/>
</dbReference>
<sequence>MLLLEREKSKSLIVADALLRRLETSDDDYPYFYEVSKRLHAGFEGEKMVDRHWFEMTNLEKHSLFFNYELMNEFGFPHQIDTLLLTPKFLFILDIKHMSGRVDYEEEKNQFIRTRQDGVIESFSDPVAQVLRHGQYFERLFTNLQITLPIEYAIVFSNPSTIIGQVPKSVPFFHTSGLRFHVSKLLSKHSPVLTEKSLNKLSKLLLSSLKRKDTKPAISIDRIKKGVLCEACNYQVQMIYKNRTWCCPKCGVQNKKAFYQALDDYRILINDRIKNNEFRDFFEIDSMQIASKILSRLGLVAVGDKKGRYYIIPENIASRI</sequence>
<dbReference type="Pfam" id="PF08378">
    <property type="entry name" value="NERD"/>
    <property type="match status" value="1"/>
</dbReference>
<dbReference type="OrthoDB" id="569879at2"/>
<dbReference type="Proteomes" id="UP000030595">
    <property type="component" value="Unassembled WGS sequence"/>
</dbReference>
<gene>
    <name evidence="2" type="ORF">CD30_09420</name>
</gene>
<proteinExistence type="predicted"/>
<comment type="caution">
    <text evidence="2">The sequence shown here is derived from an EMBL/GenBank/DDBJ whole genome shotgun (WGS) entry which is preliminary data.</text>
</comment>
<evidence type="ECO:0000313" key="3">
    <source>
        <dbReference type="Proteomes" id="UP000030595"/>
    </source>
</evidence>
<dbReference type="EMBL" id="JPVQ01000014">
    <property type="protein sequence ID" value="KGR90748.1"/>
    <property type="molecule type" value="Genomic_DNA"/>
</dbReference>
<accession>A0A0A3J6G9</accession>
<feature type="domain" description="NERD" evidence="1">
    <location>
        <begin position="41"/>
        <end position="160"/>
    </location>
</feature>
<evidence type="ECO:0000313" key="2">
    <source>
        <dbReference type="EMBL" id="KGR90748.1"/>
    </source>
</evidence>
<dbReference type="InterPro" id="IPR011528">
    <property type="entry name" value="NERD"/>
</dbReference>
<dbReference type="AlphaFoldDB" id="A0A0A3J6G9"/>
<dbReference type="PROSITE" id="PS50965">
    <property type="entry name" value="NERD"/>
    <property type="match status" value="1"/>
</dbReference>